<evidence type="ECO:0000313" key="8">
    <source>
        <dbReference type="EMBL" id="SNT68759.1"/>
    </source>
</evidence>
<dbReference type="OrthoDB" id="9800643at2"/>
<dbReference type="InterPro" id="IPR002052">
    <property type="entry name" value="DNA_methylase_N6_adenine_CS"/>
</dbReference>
<dbReference type="PANTHER" id="PTHR18895">
    <property type="entry name" value="HEMK METHYLTRANSFERASE"/>
    <property type="match status" value="1"/>
</dbReference>
<gene>
    <name evidence="5" type="primary">prmC</name>
    <name evidence="8" type="ORF">SAMN05444959_101319</name>
</gene>
<dbReference type="CDD" id="cd02440">
    <property type="entry name" value="AdoMet_MTases"/>
    <property type="match status" value="1"/>
</dbReference>
<name>A0A239PN05_9RHOB</name>
<keyword evidence="1 5" id="KW-0489">Methyltransferase</keyword>
<dbReference type="Proteomes" id="UP000198307">
    <property type="component" value="Unassembled WGS sequence"/>
</dbReference>
<dbReference type="GO" id="GO:0032259">
    <property type="term" value="P:methylation"/>
    <property type="evidence" value="ECO:0007669"/>
    <property type="project" value="UniProtKB-KW"/>
</dbReference>
<evidence type="ECO:0000256" key="1">
    <source>
        <dbReference type="ARBA" id="ARBA00022603"/>
    </source>
</evidence>
<evidence type="ECO:0000313" key="9">
    <source>
        <dbReference type="Proteomes" id="UP000198307"/>
    </source>
</evidence>
<dbReference type="InterPro" id="IPR004556">
    <property type="entry name" value="HemK-like"/>
</dbReference>
<sequence>MTIDEARRVAAARLGAAGIVGAARDGDRILAAILDVEPGRLRIMDNRALTESETTRLTAAISARAAHQPVAQIVGYRDFYAHRFRVTSDTLDPRPETETLIDAALQLTWSSVLDMGTGTGAILISLLAARPGARGQGTDISLQALEVARDNARRIGVAADFAQADWYQGIDAGFDLIVSNPPYIAAEEMSGLSPDVLNWEPHLALTDGADGLTAYRTIAAGAQAHLNPGGHVLVEIGHRQGQAVSALFQAAGARTRVIADLDGRDRVVQAWFHG</sequence>
<dbReference type="SUPFAM" id="SSF53335">
    <property type="entry name" value="S-adenosyl-L-methionine-dependent methyltransferases"/>
    <property type="match status" value="1"/>
</dbReference>
<keyword evidence="2 5" id="KW-0808">Transferase</keyword>
<dbReference type="InterPro" id="IPR029063">
    <property type="entry name" value="SAM-dependent_MTases_sf"/>
</dbReference>
<proteinExistence type="inferred from homology"/>
<dbReference type="Pfam" id="PF17827">
    <property type="entry name" value="PrmC_N"/>
    <property type="match status" value="1"/>
</dbReference>
<comment type="function">
    <text evidence="5">Methylates the class 1 translation termination release factors RF1/PrfA and RF2/PrfB on the glutamine residue of the universally conserved GGQ motif.</text>
</comment>
<dbReference type="Gene3D" id="1.10.8.10">
    <property type="entry name" value="DNA helicase RuvA subunit, C-terminal domain"/>
    <property type="match status" value="1"/>
</dbReference>
<dbReference type="EMBL" id="FZQB01000001">
    <property type="protein sequence ID" value="SNT68759.1"/>
    <property type="molecule type" value="Genomic_DNA"/>
</dbReference>
<feature type="binding site" evidence="5">
    <location>
        <begin position="116"/>
        <end position="120"/>
    </location>
    <ligand>
        <name>S-adenosyl-L-methionine</name>
        <dbReference type="ChEBI" id="CHEBI:59789"/>
    </ligand>
</feature>
<dbReference type="InterPro" id="IPR050320">
    <property type="entry name" value="N5-glutamine_MTase"/>
</dbReference>
<evidence type="ECO:0000256" key="5">
    <source>
        <dbReference type="HAMAP-Rule" id="MF_02126"/>
    </source>
</evidence>
<feature type="domain" description="Methyltransferase small" evidence="6">
    <location>
        <begin position="100"/>
        <end position="188"/>
    </location>
</feature>
<dbReference type="GO" id="GO:0102559">
    <property type="term" value="F:peptide chain release factor N(5)-glutamine methyltransferase activity"/>
    <property type="evidence" value="ECO:0007669"/>
    <property type="project" value="UniProtKB-EC"/>
</dbReference>
<reference evidence="8 9" key="1">
    <citation type="submission" date="2017-07" db="EMBL/GenBank/DDBJ databases">
        <authorList>
            <person name="Sun Z.S."/>
            <person name="Albrecht U."/>
            <person name="Echele G."/>
            <person name="Lee C.C."/>
        </authorList>
    </citation>
    <scope>NUCLEOTIDE SEQUENCE [LARGE SCALE GENOMIC DNA]</scope>
    <source>
        <strain evidence="8 9">DSM 14827</strain>
    </source>
</reference>
<dbReference type="Pfam" id="PF05175">
    <property type="entry name" value="MTS"/>
    <property type="match status" value="1"/>
</dbReference>
<dbReference type="RefSeq" id="WP_089342654.1">
    <property type="nucleotide sequence ID" value="NZ_CP067129.1"/>
</dbReference>
<keyword evidence="9" id="KW-1185">Reference proteome</keyword>
<dbReference type="PROSITE" id="PS00092">
    <property type="entry name" value="N6_MTASE"/>
    <property type="match status" value="1"/>
</dbReference>
<dbReference type="AlphaFoldDB" id="A0A239PN05"/>
<dbReference type="InterPro" id="IPR040758">
    <property type="entry name" value="PrmC_N"/>
</dbReference>
<dbReference type="HAMAP" id="MF_02126">
    <property type="entry name" value="RF_methyltr_PrmC"/>
    <property type="match status" value="1"/>
</dbReference>
<dbReference type="PANTHER" id="PTHR18895:SF74">
    <property type="entry name" value="MTRF1L RELEASE FACTOR GLUTAMINE METHYLTRANSFERASE"/>
    <property type="match status" value="1"/>
</dbReference>
<evidence type="ECO:0000259" key="7">
    <source>
        <dbReference type="Pfam" id="PF17827"/>
    </source>
</evidence>
<comment type="similarity">
    <text evidence="5">Belongs to the protein N5-glutamine methyltransferase family. PrmC subfamily.</text>
</comment>
<feature type="binding site" evidence="5">
    <location>
        <begin position="180"/>
        <end position="183"/>
    </location>
    <ligand>
        <name>substrate</name>
    </ligand>
</feature>
<keyword evidence="3 5" id="KW-0949">S-adenosyl-L-methionine</keyword>
<feature type="binding site" evidence="5">
    <location>
        <position position="166"/>
    </location>
    <ligand>
        <name>S-adenosyl-L-methionine</name>
        <dbReference type="ChEBI" id="CHEBI:59789"/>
    </ligand>
</feature>
<evidence type="ECO:0000256" key="3">
    <source>
        <dbReference type="ARBA" id="ARBA00022691"/>
    </source>
</evidence>
<comment type="catalytic activity">
    <reaction evidence="4 5">
        <text>L-glutaminyl-[peptide chain release factor] + S-adenosyl-L-methionine = N(5)-methyl-L-glutaminyl-[peptide chain release factor] + S-adenosyl-L-homocysteine + H(+)</text>
        <dbReference type="Rhea" id="RHEA:42896"/>
        <dbReference type="Rhea" id="RHEA-COMP:10271"/>
        <dbReference type="Rhea" id="RHEA-COMP:10272"/>
        <dbReference type="ChEBI" id="CHEBI:15378"/>
        <dbReference type="ChEBI" id="CHEBI:30011"/>
        <dbReference type="ChEBI" id="CHEBI:57856"/>
        <dbReference type="ChEBI" id="CHEBI:59789"/>
        <dbReference type="ChEBI" id="CHEBI:61891"/>
        <dbReference type="EC" id="2.1.1.297"/>
    </reaction>
</comment>
<protein>
    <recommendedName>
        <fullName evidence="5">Release factor glutamine methyltransferase</fullName>
        <shortName evidence="5">RF MTase</shortName>
        <ecNumber evidence="5">2.1.1.297</ecNumber>
    </recommendedName>
    <alternativeName>
        <fullName evidence="5">N5-glutamine methyltransferase PrmC</fullName>
    </alternativeName>
    <alternativeName>
        <fullName evidence="5">Protein-(glutamine-N5) MTase PrmC</fullName>
    </alternativeName>
    <alternativeName>
        <fullName evidence="5">Protein-glutamine N-methyltransferase PrmC</fullName>
    </alternativeName>
</protein>
<accession>A0A239PN05</accession>
<dbReference type="NCBIfam" id="TIGR00536">
    <property type="entry name" value="hemK_fam"/>
    <property type="match status" value="1"/>
</dbReference>
<evidence type="ECO:0000256" key="4">
    <source>
        <dbReference type="ARBA" id="ARBA00048391"/>
    </source>
</evidence>
<dbReference type="NCBIfam" id="TIGR03534">
    <property type="entry name" value="RF_mod_PrmC"/>
    <property type="match status" value="1"/>
</dbReference>
<evidence type="ECO:0000259" key="6">
    <source>
        <dbReference type="Pfam" id="PF05175"/>
    </source>
</evidence>
<feature type="binding site" evidence="5">
    <location>
        <position position="139"/>
    </location>
    <ligand>
        <name>S-adenosyl-L-methionine</name>
        <dbReference type="ChEBI" id="CHEBI:59789"/>
    </ligand>
</feature>
<feature type="binding site" evidence="5">
    <location>
        <position position="180"/>
    </location>
    <ligand>
        <name>S-adenosyl-L-methionine</name>
        <dbReference type="ChEBI" id="CHEBI:59789"/>
    </ligand>
</feature>
<evidence type="ECO:0000256" key="2">
    <source>
        <dbReference type="ARBA" id="ARBA00022679"/>
    </source>
</evidence>
<dbReference type="GO" id="GO:0003676">
    <property type="term" value="F:nucleic acid binding"/>
    <property type="evidence" value="ECO:0007669"/>
    <property type="project" value="InterPro"/>
</dbReference>
<dbReference type="InterPro" id="IPR019874">
    <property type="entry name" value="RF_methyltr_PrmC"/>
</dbReference>
<feature type="domain" description="Release factor glutamine methyltransferase N-terminal" evidence="7">
    <location>
        <begin position="5"/>
        <end position="75"/>
    </location>
</feature>
<organism evidence="8 9">
    <name type="scientific">Paracoccus seriniphilus</name>
    <dbReference type="NCBI Taxonomy" id="184748"/>
    <lineage>
        <taxon>Bacteria</taxon>
        <taxon>Pseudomonadati</taxon>
        <taxon>Pseudomonadota</taxon>
        <taxon>Alphaproteobacteria</taxon>
        <taxon>Rhodobacterales</taxon>
        <taxon>Paracoccaceae</taxon>
        <taxon>Paracoccus</taxon>
    </lineage>
</organism>
<dbReference type="InterPro" id="IPR007848">
    <property type="entry name" value="Small_mtfrase_dom"/>
</dbReference>
<dbReference type="Gene3D" id="3.40.50.150">
    <property type="entry name" value="Vaccinia Virus protein VP39"/>
    <property type="match status" value="1"/>
</dbReference>
<dbReference type="EC" id="2.1.1.297" evidence="5"/>